<gene>
    <name evidence="1" type="ORF">METZ01_LOCUS374589</name>
</gene>
<protein>
    <submittedName>
        <fullName evidence="1">Uncharacterized protein</fullName>
    </submittedName>
</protein>
<dbReference type="AlphaFoldDB" id="A0A382TIX8"/>
<sequence length="112" mass="12628">MRRLLIISISLIIIIFWSSCKNDFNFELSSGNLSFSKDTVYLDTIFTNIGSSTYNLKVYNNSNKNITIPNINLGNGENSYYRLNVDGIYGSGSNAGKYFENIELLANDSLYI</sequence>
<organism evidence="1">
    <name type="scientific">marine metagenome</name>
    <dbReference type="NCBI Taxonomy" id="408172"/>
    <lineage>
        <taxon>unclassified sequences</taxon>
        <taxon>metagenomes</taxon>
        <taxon>ecological metagenomes</taxon>
    </lineage>
</organism>
<dbReference type="EMBL" id="UINC01136772">
    <property type="protein sequence ID" value="SVD21735.1"/>
    <property type="molecule type" value="Genomic_DNA"/>
</dbReference>
<feature type="non-terminal residue" evidence="1">
    <location>
        <position position="112"/>
    </location>
</feature>
<name>A0A382TIX8_9ZZZZ</name>
<reference evidence="1" key="1">
    <citation type="submission" date="2018-05" db="EMBL/GenBank/DDBJ databases">
        <authorList>
            <person name="Lanie J.A."/>
            <person name="Ng W.-L."/>
            <person name="Kazmierczak K.M."/>
            <person name="Andrzejewski T.M."/>
            <person name="Davidsen T.M."/>
            <person name="Wayne K.J."/>
            <person name="Tettelin H."/>
            <person name="Glass J.I."/>
            <person name="Rusch D."/>
            <person name="Podicherti R."/>
            <person name="Tsui H.-C.T."/>
            <person name="Winkler M.E."/>
        </authorList>
    </citation>
    <scope>NUCLEOTIDE SEQUENCE</scope>
</reference>
<proteinExistence type="predicted"/>
<evidence type="ECO:0000313" key="1">
    <source>
        <dbReference type="EMBL" id="SVD21735.1"/>
    </source>
</evidence>
<dbReference type="PROSITE" id="PS51257">
    <property type="entry name" value="PROKAR_LIPOPROTEIN"/>
    <property type="match status" value="1"/>
</dbReference>
<accession>A0A382TIX8</accession>